<dbReference type="GO" id="GO:0016998">
    <property type="term" value="P:cell wall macromolecule catabolic process"/>
    <property type="evidence" value="ECO:0007669"/>
    <property type="project" value="InterPro"/>
</dbReference>
<evidence type="ECO:0000313" key="8">
    <source>
        <dbReference type="Proteomes" id="UP000092626"/>
    </source>
</evidence>
<dbReference type="InterPro" id="IPR034690">
    <property type="entry name" value="Endolysin_T4_type"/>
</dbReference>
<dbReference type="GO" id="GO:0042742">
    <property type="term" value="P:defense response to bacterium"/>
    <property type="evidence" value="ECO:0007669"/>
    <property type="project" value="UniProtKB-KW"/>
</dbReference>
<dbReference type="EMBL" id="JTJR01000005">
    <property type="protein sequence ID" value="OBX05752.1"/>
    <property type="molecule type" value="Genomic_DNA"/>
</dbReference>
<evidence type="ECO:0000256" key="2">
    <source>
        <dbReference type="ARBA" id="ARBA00022529"/>
    </source>
</evidence>
<keyword evidence="2 6" id="KW-0929">Antimicrobial</keyword>
<dbReference type="SUPFAM" id="SSF53955">
    <property type="entry name" value="Lysozyme-like"/>
    <property type="match status" value="1"/>
</dbReference>
<accession>A0A1A7PVK4</accession>
<dbReference type="Proteomes" id="UP000092626">
    <property type="component" value="Unassembled WGS sequence"/>
</dbReference>
<dbReference type="PATRIC" id="fig|505345.6.peg.219"/>
<evidence type="ECO:0000256" key="1">
    <source>
        <dbReference type="ARBA" id="ARBA00000632"/>
    </source>
</evidence>
<dbReference type="HAMAP" id="MF_04110">
    <property type="entry name" value="ENDOLYSIN_T4"/>
    <property type="match status" value="1"/>
</dbReference>
<dbReference type="InterPro" id="IPR023347">
    <property type="entry name" value="Lysozyme_dom_sf"/>
</dbReference>
<dbReference type="EC" id="3.2.1.17" evidence="6"/>
<evidence type="ECO:0000256" key="6">
    <source>
        <dbReference type="RuleBase" id="RU003788"/>
    </source>
</evidence>
<keyword evidence="4 6" id="KW-0378">Hydrolase</keyword>
<dbReference type="GO" id="GO:0009253">
    <property type="term" value="P:peptidoglycan catabolic process"/>
    <property type="evidence" value="ECO:0007669"/>
    <property type="project" value="InterPro"/>
</dbReference>
<reference evidence="7 8" key="1">
    <citation type="submission" date="2014-11" db="EMBL/GenBank/DDBJ databases">
        <title>Pan-genome of Gallibacterium spp.</title>
        <authorList>
            <person name="Kudirkiene E."/>
            <person name="Bojesen A.M."/>
        </authorList>
    </citation>
    <scope>NUCLEOTIDE SEQUENCE [LARGE SCALE GENOMIC DNA]</scope>
    <source>
        <strain evidence="7 8">59/S3/89</strain>
    </source>
</reference>
<dbReference type="PANTHER" id="PTHR38107">
    <property type="match status" value="1"/>
</dbReference>
<dbReference type="STRING" id="505345.QV06_01065"/>
<keyword evidence="5 6" id="KW-0326">Glycosidase</keyword>
<evidence type="ECO:0000256" key="4">
    <source>
        <dbReference type="ARBA" id="ARBA00022801"/>
    </source>
</evidence>
<comment type="catalytic activity">
    <reaction evidence="1 6">
        <text>Hydrolysis of (1-&gt;4)-beta-linkages between N-acetylmuramic acid and N-acetyl-D-glucosamine residues in a peptidoglycan and between N-acetyl-D-glucosamine residues in chitodextrins.</text>
        <dbReference type="EC" id="3.2.1.17"/>
    </reaction>
</comment>
<dbReference type="CDD" id="cd16901">
    <property type="entry name" value="lyz_P1"/>
    <property type="match status" value="1"/>
</dbReference>
<evidence type="ECO:0000313" key="7">
    <source>
        <dbReference type="EMBL" id="OBX05752.1"/>
    </source>
</evidence>
<proteinExistence type="inferred from homology"/>
<dbReference type="InterPro" id="IPR002196">
    <property type="entry name" value="Glyco_hydro_24"/>
</dbReference>
<dbReference type="GO" id="GO:0031640">
    <property type="term" value="P:killing of cells of another organism"/>
    <property type="evidence" value="ECO:0007669"/>
    <property type="project" value="UniProtKB-KW"/>
</dbReference>
<organism evidence="7 8">
    <name type="scientific">Gallibacterium genomosp. 3</name>
    <dbReference type="NCBI Taxonomy" id="505345"/>
    <lineage>
        <taxon>Bacteria</taxon>
        <taxon>Pseudomonadati</taxon>
        <taxon>Pseudomonadota</taxon>
        <taxon>Gammaproteobacteria</taxon>
        <taxon>Pasteurellales</taxon>
        <taxon>Pasteurellaceae</taxon>
        <taxon>Gallibacterium</taxon>
    </lineage>
</organism>
<dbReference type="Gene3D" id="1.10.530.40">
    <property type="match status" value="1"/>
</dbReference>
<keyword evidence="3 6" id="KW-0081">Bacteriolytic enzyme</keyword>
<dbReference type="InterPro" id="IPR023346">
    <property type="entry name" value="Lysozyme-like_dom_sf"/>
</dbReference>
<evidence type="ECO:0000256" key="3">
    <source>
        <dbReference type="ARBA" id="ARBA00022638"/>
    </source>
</evidence>
<dbReference type="Pfam" id="PF00959">
    <property type="entry name" value="Phage_lysozyme"/>
    <property type="match status" value="1"/>
</dbReference>
<dbReference type="RefSeq" id="WP_065236559.1">
    <property type="nucleotide sequence ID" value="NZ_JTJR01000005.1"/>
</dbReference>
<comment type="similarity">
    <text evidence="6">Belongs to the glycosyl hydrolase 24 family.</text>
</comment>
<protein>
    <recommendedName>
        <fullName evidence="6">Lysozyme</fullName>
        <ecNumber evidence="6">3.2.1.17</ecNumber>
    </recommendedName>
</protein>
<comment type="caution">
    <text evidence="7">The sequence shown here is derived from an EMBL/GenBank/DDBJ whole genome shotgun (WGS) entry which is preliminary data.</text>
</comment>
<dbReference type="AlphaFoldDB" id="A0A1A7PVK4"/>
<evidence type="ECO:0000256" key="5">
    <source>
        <dbReference type="ARBA" id="ARBA00023295"/>
    </source>
</evidence>
<sequence length="172" mass="18939">MKITNKVIVCSVAAVIGIIVTQHKDEIRTSEAGLAVIGNAEGCVRNPYQCPSDVLTVGIGSTEASGQKIENKVYSLDEIAKRWVHDIKIAEQCVNRYANGSTMPQGAFDALVSITFNVGCTTLKNSTLFKIARQGYTPQMCDQFRRWVYAGGQKLNGLVIRREKEKQLCLAR</sequence>
<dbReference type="InterPro" id="IPR051018">
    <property type="entry name" value="Bacteriophage_GH24"/>
</dbReference>
<dbReference type="GO" id="GO:0003796">
    <property type="term" value="F:lysozyme activity"/>
    <property type="evidence" value="ECO:0007669"/>
    <property type="project" value="UniProtKB-EC"/>
</dbReference>
<dbReference type="PANTHER" id="PTHR38107:SF4">
    <property type="entry name" value="LYSOZYME"/>
    <property type="match status" value="1"/>
</dbReference>
<name>A0A1A7PVK4_9PAST</name>
<gene>
    <name evidence="7" type="ORF">QV06_01065</name>
</gene>